<keyword evidence="5" id="KW-1185">Reference proteome</keyword>
<evidence type="ECO:0000256" key="1">
    <source>
        <dbReference type="SAM" id="MobiDB-lite"/>
    </source>
</evidence>
<evidence type="ECO:0000313" key="4">
    <source>
        <dbReference type="EMBL" id="CAI9095876.1"/>
    </source>
</evidence>
<feature type="domain" description="Hydrophobic seed protein" evidence="3">
    <location>
        <begin position="125"/>
        <end position="202"/>
    </location>
</feature>
<evidence type="ECO:0000313" key="5">
    <source>
        <dbReference type="Proteomes" id="UP001161247"/>
    </source>
</evidence>
<dbReference type="AlphaFoldDB" id="A0AAV1CJP3"/>
<feature type="signal peptide" evidence="2">
    <location>
        <begin position="1"/>
        <end position="24"/>
    </location>
</feature>
<dbReference type="InterPro" id="IPR027923">
    <property type="entry name" value="Hydrophob_seed_dom"/>
</dbReference>
<name>A0AAV1CJP3_OLDCO</name>
<feature type="chain" id="PRO_5043684726" evidence="2">
    <location>
        <begin position="25"/>
        <end position="205"/>
    </location>
</feature>
<accession>A0AAV1CJP3</accession>
<dbReference type="Pfam" id="PF14547">
    <property type="entry name" value="Hydrophob_seed"/>
    <property type="match status" value="1"/>
</dbReference>
<feature type="compositionally biased region" description="Pro residues" evidence="1">
    <location>
        <begin position="97"/>
        <end position="121"/>
    </location>
</feature>
<sequence length="205" mass="21630">MGSKNTQVLAILLISLVCLTYQSTYPPPSPKPKSPPPPHKATPPPPHKASPPPPKPKSPPPPHKTAPPPPHKASPPPPKPKSPPPPHNATSPSPHKATPPPPKPKSPPPPHKATPTPPPSPALNCTKNVHEFSVCSGLFKKGKGIGSDRKCCSLLNGPEAASCFCKAIKLKVFNTPNLTSPVAIYKVYKYCNKSPPNGFKCPSKP</sequence>
<protein>
    <submittedName>
        <fullName evidence="4">OLC1v1031906C1</fullName>
    </submittedName>
</protein>
<dbReference type="Gene3D" id="1.10.110.10">
    <property type="entry name" value="Plant lipid-transfer and hydrophobic proteins"/>
    <property type="match status" value="1"/>
</dbReference>
<reference evidence="4" key="1">
    <citation type="submission" date="2023-03" db="EMBL/GenBank/DDBJ databases">
        <authorList>
            <person name="Julca I."/>
        </authorList>
    </citation>
    <scope>NUCLEOTIDE SEQUENCE</scope>
</reference>
<organism evidence="4 5">
    <name type="scientific">Oldenlandia corymbosa var. corymbosa</name>
    <dbReference type="NCBI Taxonomy" id="529605"/>
    <lineage>
        <taxon>Eukaryota</taxon>
        <taxon>Viridiplantae</taxon>
        <taxon>Streptophyta</taxon>
        <taxon>Embryophyta</taxon>
        <taxon>Tracheophyta</taxon>
        <taxon>Spermatophyta</taxon>
        <taxon>Magnoliopsida</taxon>
        <taxon>eudicotyledons</taxon>
        <taxon>Gunneridae</taxon>
        <taxon>Pentapetalae</taxon>
        <taxon>asterids</taxon>
        <taxon>lamiids</taxon>
        <taxon>Gentianales</taxon>
        <taxon>Rubiaceae</taxon>
        <taxon>Rubioideae</taxon>
        <taxon>Spermacoceae</taxon>
        <taxon>Hedyotis-Oldenlandia complex</taxon>
        <taxon>Oldenlandia</taxon>
    </lineage>
</organism>
<evidence type="ECO:0000259" key="3">
    <source>
        <dbReference type="Pfam" id="PF14547"/>
    </source>
</evidence>
<dbReference type="InterPro" id="IPR036312">
    <property type="entry name" value="Bifun_inhib/LTP/seed_sf"/>
</dbReference>
<gene>
    <name evidence="4" type="ORF">OLC1_LOCUS6753</name>
</gene>
<dbReference type="Proteomes" id="UP001161247">
    <property type="component" value="Chromosome 2"/>
</dbReference>
<evidence type="ECO:0000256" key="2">
    <source>
        <dbReference type="SAM" id="SignalP"/>
    </source>
</evidence>
<dbReference type="SUPFAM" id="SSF47699">
    <property type="entry name" value="Bifunctional inhibitor/lipid-transfer protein/seed storage 2S albumin"/>
    <property type="match status" value="1"/>
</dbReference>
<feature type="region of interest" description="Disordered" evidence="1">
    <location>
        <begin position="22"/>
        <end position="123"/>
    </location>
</feature>
<keyword evidence="2" id="KW-0732">Signal</keyword>
<proteinExistence type="predicted"/>
<feature type="compositionally biased region" description="Pro residues" evidence="1">
    <location>
        <begin position="25"/>
        <end position="87"/>
    </location>
</feature>
<dbReference type="EMBL" id="OX459119">
    <property type="protein sequence ID" value="CAI9095876.1"/>
    <property type="molecule type" value="Genomic_DNA"/>
</dbReference>